<gene>
    <name evidence="2" type="ORF">AVDCRST_MAG90-3429</name>
</gene>
<feature type="non-terminal residue" evidence="2">
    <location>
        <position position="41"/>
    </location>
</feature>
<keyword evidence="2" id="KW-0808">Transferase</keyword>
<evidence type="ECO:0000256" key="1">
    <source>
        <dbReference type="SAM" id="MobiDB-lite"/>
    </source>
</evidence>
<proteinExistence type="predicted"/>
<accession>A0A6J4MQW8</accession>
<feature type="region of interest" description="Disordered" evidence="1">
    <location>
        <begin position="1"/>
        <end position="41"/>
    </location>
</feature>
<protein>
    <submittedName>
        <fullName evidence="2">D-alanine aminotransferase</fullName>
        <ecNumber evidence="2">2.6.1.21</ecNumber>
    </submittedName>
</protein>
<reference evidence="2" key="1">
    <citation type="submission" date="2020-02" db="EMBL/GenBank/DDBJ databases">
        <authorList>
            <person name="Meier V. D."/>
        </authorList>
    </citation>
    <scope>NUCLEOTIDE SEQUENCE</scope>
    <source>
        <strain evidence="2">AVDCRST_MAG90</strain>
    </source>
</reference>
<organism evidence="2">
    <name type="scientific">uncultured Microvirga sp</name>
    <dbReference type="NCBI Taxonomy" id="412392"/>
    <lineage>
        <taxon>Bacteria</taxon>
        <taxon>Pseudomonadati</taxon>
        <taxon>Pseudomonadota</taxon>
        <taxon>Alphaproteobacteria</taxon>
        <taxon>Hyphomicrobiales</taxon>
        <taxon>Methylobacteriaceae</taxon>
        <taxon>Microvirga</taxon>
        <taxon>environmental samples</taxon>
    </lineage>
</organism>
<keyword evidence="2" id="KW-0032">Aminotransferase</keyword>
<dbReference type="EMBL" id="CADCUC010000734">
    <property type="protein sequence ID" value="CAA9366278.1"/>
    <property type="molecule type" value="Genomic_DNA"/>
</dbReference>
<dbReference type="EC" id="2.6.1.21" evidence="2"/>
<sequence>RHARSDDRRQARRRRPARGVDPAPARAVSRDGESACRGGGL</sequence>
<name>A0A6J4MQW8_9HYPH</name>
<dbReference type="AlphaFoldDB" id="A0A6J4MQW8"/>
<feature type="non-terminal residue" evidence="2">
    <location>
        <position position="1"/>
    </location>
</feature>
<evidence type="ECO:0000313" key="2">
    <source>
        <dbReference type="EMBL" id="CAA9366278.1"/>
    </source>
</evidence>
<dbReference type="GO" id="GO:0047810">
    <property type="term" value="F:D-alanine-2-oxoglutarate aminotransferase activity"/>
    <property type="evidence" value="ECO:0007669"/>
    <property type="project" value="UniProtKB-EC"/>
</dbReference>